<keyword evidence="3" id="KW-0678">Repressor</keyword>
<comment type="caution">
    <text evidence="9">The sequence shown here is derived from an EMBL/GenBank/DDBJ whole genome shotgun (WGS) entry which is preliminary data.</text>
</comment>
<keyword evidence="4" id="KW-1005">Bacterial flagellum biogenesis</keyword>
<sequence length="88" mass="10373">MRIYGPDHTNFNPYKQQMQKPTRDMKEAQKEDQLRISSQAQEMLENDKTFDSREAYVQKIKAAVDNGDYQIDHAKTARKMIDFWSGKS</sequence>
<gene>
    <name evidence="9" type="primary">flgM</name>
    <name evidence="9" type="ORF">ACFQU8_11285</name>
</gene>
<keyword evidence="9" id="KW-0969">Cilium</keyword>
<accession>A0ABW2UV60</accession>
<feature type="region of interest" description="Disordered" evidence="7">
    <location>
        <begin position="1"/>
        <end position="31"/>
    </location>
</feature>
<dbReference type="NCBIfam" id="TIGR03824">
    <property type="entry name" value="FlgM_jcvi"/>
    <property type="match status" value="1"/>
</dbReference>
<proteinExistence type="inferred from homology"/>
<feature type="domain" description="Anti-sigma-28 factor FlgM C-terminal" evidence="8">
    <location>
        <begin position="32"/>
        <end position="82"/>
    </location>
</feature>
<evidence type="ECO:0000256" key="4">
    <source>
        <dbReference type="ARBA" id="ARBA00022795"/>
    </source>
</evidence>
<evidence type="ECO:0000256" key="2">
    <source>
        <dbReference type="ARBA" id="ARBA00017823"/>
    </source>
</evidence>
<dbReference type="InterPro" id="IPR007412">
    <property type="entry name" value="FlgM"/>
</dbReference>
<evidence type="ECO:0000256" key="3">
    <source>
        <dbReference type="ARBA" id="ARBA00022491"/>
    </source>
</evidence>
<evidence type="ECO:0000256" key="1">
    <source>
        <dbReference type="ARBA" id="ARBA00005322"/>
    </source>
</evidence>
<dbReference type="InterPro" id="IPR035890">
    <property type="entry name" value="Anti-sigma-28_factor_FlgM_sf"/>
</dbReference>
<evidence type="ECO:0000256" key="7">
    <source>
        <dbReference type="SAM" id="MobiDB-lite"/>
    </source>
</evidence>
<reference evidence="10" key="1">
    <citation type="journal article" date="2019" name="Int. J. Syst. Evol. Microbiol.">
        <title>The Global Catalogue of Microorganisms (GCM) 10K type strain sequencing project: providing services to taxonomists for standard genome sequencing and annotation.</title>
        <authorList>
            <consortium name="The Broad Institute Genomics Platform"/>
            <consortium name="The Broad Institute Genome Sequencing Center for Infectious Disease"/>
            <person name="Wu L."/>
            <person name="Ma J."/>
        </authorList>
    </citation>
    <scope>NUCLEOTIDE SEQUENCE [LARGE SCALE GENOMIC DNA]</scope>
    <source>
        <strain evidence="10">JCM 30234</strain>
    </source>
</reference>
<evidence type="ECO:0000256" key="5">
    <source>
        <dbReference type="ARBA" id="ARBA00023015"/>
    </source>
</evidence>
<evidence type="ECO:0000313" key="9">
    <source>
        <dbReference type="EMBL" id="MFC7747769.1"/>
    </source>
</evidence>
<dbReference type="RefSeq" id="WP_382360065.1">
    <property type="nucleotide sequence ID" value="NZ_JBHTGR010000055.1"/>
</dbReference>
<evidence type="ECO:0000256" key="6">
    <source>
        <dbReference type="ARBA" id="ARBA00023163"/>
    </source>
</evidence>
<evidence type="ECO:0000313" key="10">
    <source>
        <dbReference type="Proteomes" id="UP001596620"/>
    </source>
</evidence>
<keyword evidence="9" id="KW-0966">Cell projection</keyword>
<dbReference type="InterPro" id="IPR031316">
    <property type="entry name" value="FlgM_C"/>
</dbReference>
<keyword evidence="9" id="KW-0282">Flagellum</keyword>
<comment type="similarity">
    <text evidence="1">Belongs to the FlgM family.</text>
</comment>
<feature type="compositionally biased region" description="Polar residues" evidence="7">
    <location>
        <begin position="9"/>
        <end position="20"/>
    </location>
</feature>
<protein>
    <recommendedName>
        <fullName evidence="2">Negative regulator of flagellin synthesis</fullName>
    </recommendedName>
</protein>
<keyword evidence="10" id="KW-1185">Reference proteome</keyword>
<keyword evidence="5" id="KW-0805">Transcription regulation</keyword>
<name>A0ABW2UV60_9BACI</name>
<keyword evidence="6" id="KW-0804">Transcription</keyword>
<evidence type="ECO:0000259" key="8">
    <source>
        <dbReference type="Pfam" id="PF04316"/>
    </source>
</evidence>
<dbReference type="SUPFAM" id="SSF101498">
    <property type="entry name" value="Anti-sigma factor FlgM"/>
    <property type="match status" value="1"/>
</dbReference>
<dbReference type="EMBL" id="JBHTGR010000055">
    <property type="protein sequence ID" value="MFC7747769.1"/>
    <property type="molecule type" value="Genomic_DNA"/>
</dbReference>
<dbReference type="Proteomes" id="UP001596620">
    <property type="component" value="Unassembled WGS sequence"/>
</dbReference>
<feature type="compositionally biased region" description="Basic and acidic residues" evidence="7">
    <location>
        <begin position="21"/>
        <end position="31"/>
    </location>
</feature>
<dbReference type="Pfam" id="PF04316">
    <property type="entry name" value="FlgM"/>
    <property type="match status" value="1"/>
</dbReference>
<organism evidence="9 10">
    <name type="scientific">Lentibacillus kimchii</name>
    <dbReference type="NCBI Taxonomy" id="1542911"/>
    <lineage>
        <taxon>Bacteria</taxon>
        <taxon>Bacillati</taxon>
        <taxon>Bacillota</taxon>
        <taxon>Bacilli</taxon>
        <taxon>Bacillales</taxon>
        <taxon>Bacillaceae</taxon>
        <taxon>Lentibacillus</taxon>
    </lineage>
</organism>